<comment type="caution">
    <text evidence="3">The sequence shown here is derived from an EMBL/GenBank/DDBJ whole genome shotgun (WGS) entry which is preliminary data.</text>
</comment>
<dbReference type="EMBL" id="JAZHXI010000007">
    <property type="protein sequence ID" value="KAL2069729.1"/>
    <property type="molecule type" value="Genomic_DNA"/>
</dbReference>
<feature type="region of interest" description="Disordered" evidence="2">
    <location>
        <begin position="487"/>
        <end position="524"/>
    </location>
</feature>
<evidence type="ECO:0000313" key="4">
    <source>
        <dbReference type="Proteomes" id="UP001595075"/>
    </source>
</evidence>
<organism evidence="3 4">
    <name type="scientific">Oculimacula yallundae</name>
    <dbReference type="NCBI Taxonomy" id="86028"/>
    <lineage>
        <taxon>Eukaryota</taxon>
        <taxon>Fungi</taxon>
        <taxon>Dikarya</taxon>
        <taxon>Ascomycota</taxon>
        <taxon>Pezizomycotina</taxon>
        <taxon>Leotiomycetes</taxon>
        <taxon>Helotiales</taxon>
        <taxon>Ploettnerulaceae</taxon>
        <taxon>Oculimacula</taxon>
    </lineage>
</organism>
<sequence>MAHPQPNTDHKHFDNVVLSGNNSDASYDMADDESSQASETKKNSVAKSTFESFEIDTNRKDKGKGKAILEGTSYHNLPEAHRAKAGQDDAKEEKHQEQYYDLYPDQHVGKIRQKFRLTGQLMINLLDSLVSLEPADRQNIYALLQEHARTIAFMFGDDIPKLKQSLQSALDGMTGVCKESNRVWNEIKTIRLELEAETQARRGIEDHQKLTMESLSKMNTKYLNEAQLRKELQAKHEDAVQAASVLKEELSKETNRKNVHYQQGLRSERANHDLKEEVARNLALIAAQRVQIHSQKDELVAAKCSTRKVEDEMRLQQSSHRQAAKLLNEERTELAAENKQLDNTRKSLIEELNTIRARSNNANKELSTIKARYCDAIEELNIMQSSYNDAIKAVKAEREAKEAAIPKKLKLEAENVQLKLRLQEIETQSTMILANERELREKTLEEKAEIEKNCALLKRSVYDLSHRNAELVDARRRRATMDRKRFALEAEGRENGTDKETKEYKQASTNTSCEHTAEESDREHEMEKLRKELTMSENKKEVLHNLVKRMVASDVKKAEYIVKINKELTEANNELTMLGSSKNDGEQEEINKLLDEKRESKKSLKYISYQLDQSRESGSCLRKEKMDLTTRVGILEENLAEAKTNSQKVRGTITALVQVLKPIELEFFTKPFEVARGRDSVGHVLQCKALNDIAEAISVFLSKQLPSINVQASEKHATAEPDAQELLNLKERLLSATTELQKLAQVNLQLLASRDAASRELIERREQIAELEAMQSKLQFNGSRATAQFNQMRTSYRCLEDLHHSDLERIKKLEQELKALSPRPLLDLEE</sequence>
<feature type="compositionally biased region" description="Polar residues" evidence="2">
    <location>
        <begin position="35"/>
        <end position="51"/>
    </location>
</feature>
<reference evidence="3 4" key="1">
    <citation type="journal article" date="2024" name="Commun. Biol.">
        <title>Comparative genomic analysis of thermophilic fungi reveals convergent evolutionary adaptations and gene losses.</title>
        <authorList>
            <person name="Steindorff A.S."/>
            <person name="Aguilar-Pontes M.V."/>
            <person name="Robinson A.J."/>
            <person name="Andreopoulos B."/>
            <person name="LaButti K."/>
            <person name="Kuo A."/>
            <person name="Mondo S."/>
            <person name="Riley R."/>
            <person name="Otillar R."/>
            <person name="Haridas S."/>
            <person name="Lipzen A."/>
            <person name="Grimwood J."/>
            <person name="Schmutz J."/>
            <person name="Clum A."/>
            <person name="Reid I.D."/>
            <person name="Moisan M.C."/>
            <person name="Butler G."/>
            <person name="Nguyen T.T.M."/>
            <person name="Dewar K."/>
            <person name="Conant G."/>
            <person name="Drula E."/>
            <person name="Henrissat B."/>
            <person name="Hansel C."/>
            <person name="Singer S."/>
            <person name="Hutchinson M.I."/>
            <person name="de Vries R.P."/>
            <person name="Natvig D.O."/>
            <person name="Powell A.J."/>
            <person name="Tsang A."/>
            <person name="Grigoriev I.V."/>
        </authorList>
    </citation>
    <scope>NUCLEOTIDE SEQUENCE [LARGE SCALE GENOMIC DNA]</scope>
    <source>
        <strain evidence="3 4">CBS 494.80</strain>
    </source>
</reference>
<keyword evidence="4" id="KW-1185">Reference proteome</keyword>
<feature type="coiled-coil region" evidence="1">
    <location>
        <begin position="408"/>
        <end position="460"/>
    </location>
</feature>
<feature type="region of interest" description="Disordered" evidence="2">
    <location>
        <begin position="1"/>
        <end position="65"/>
    </location>
</feature>
<feature type="coiled-coil region" evidence="1">
    <location>
        <begin position="726"/>
        <end position="816"/>
    </location>
</feature>
<feature type="coiled-coil region" evidence="1">
    <location>
        <begin position="324"/>
        <end position="365"/>
    </location>
</feature>
<proteinExistence type="predicted"/>
<feature type="coiled-coil region" evidence="1">
    <location>
        <begin position="583"/>
        <end position="645"/>
    </location>
</feature>
<dbReference type="Proteomes" id="UP001595075">
    <property type="component" value="Unassembled WGS sequence"/>
</dbReference>
<feature type="compositionally biased region" description="Basic and acidic residues" evidence="2">
    <location>
        <begin position="515"/>
        <end position="524"/>
    </location>
</feature>
<protein>
    <submittedName>
        <fullName evidence="3">Uncharacterized protein</fullName>
    </submittedName>
</protein>
<keyword evidence="1" id="KW-0175">Coiled coil</keyword>
<evidence type="ECO:0000256" key="2">
    <source>
        <dbReference type="SAM" id="MobiDB-lite"/>
    </source>
</evidence>
<evidence type="ECO:0000313" key="3">
    <source>
        <dbReference type="EMBL" id="KAL2069729.1"/>
    </source>
</evidence>
<evidence type="ECO:0000256" key="1">
    <source>
        <dbReference type="SAM" id="Coils"/>
    </source>
</evidence>
<name>A0ABR4CIE2_9HELO</name>
<feature type="compositionally biased region" description="Basic and acidic residues" evidence="2">
    <location>
        <begin position="487"/>
        <end position="505"/>
    </location>
</feature>
<accession>A0ABR4CIE2</accession>
<gene>
    <name evidence="3" type="ORF">VTL71DRAFT_14408</name>
</gene>